<dbReference type="PANTHER" id="PTHR12924:SF0">
    <property type="entry name" value="TRANSLOCON-ASSOCIATED PROTEIN SUBUNIT ALPHA"/>
    <property type="match status" value="1"/>
</dbReference>
<comment type="function">
    <text evidence="7">TRAP proteins are part of a complex whose function is to bind calcium to the ER membrane and thereby regulate the retention of ER resident proteins. May be involved in the recycling of the translocation apparatus after completion of the translocation process or may function as a membrane-bound chaperone facilitating folding of translocated proteins.</text>
</comment>
<evidence type="ECO:0000256" key="6">
    <source>
        <dbReference type="ARBA" id="ARBA00023136"/>
    </source>
</evidence>
<keyword evidence="6 7" id="KW-0472">Membrane</keyword>
<evidence type="ECO:0000256" key="5">
    <source>
        <dbReference type="ARBA" id="ARBA00022989"/>
    </source>
</evidence>
<comment type="similarity">
    <text evidence="7">Belongs to the TRAP-alpha family.</text>
</comment>
<evidence type="ECO:0000256" key="3">
    <source>
        <dbReference type="ARBA" id="ARBA00022729"/>
    </source>
</evidence>
<dbReference type="InterPro" id="IPR005595">
    <property type="entry name" value="TRAP_alpha"/>
</dbReference>
<keyword evidence="5 7" id="KW-1133">Transmembrane helix</keyword>
<sequence>HSPLKVLYTRATLQLLHDHRLIVQNFTVQDGSTVVSPRGKETFNYLFSIKKFLQPGSYDLVGHVVYEMDGKVYRNVFHNGTIDVVEGGMFVKGETIFLSSLGLGLLGLVGMWAYTKVQEFIKKQRRSNKKVEIGTRTCSDASSNEWLQVSTEPCFLCNF</sequence>
<dbReference type="GO" id="GO:0005789">
    <property type="term" value="C:endoplasmic reticulum membrane"/>
    <property type="evidence" value="ECO:0007669"/>
    <property type="project" value="UniProtKB-SubCell"/>
</dbReference>
<dbReference type="AlphaFoldDB" id="A0A8T0HQ52"/>
<name>A0A8T0HQ52_CERPU</name>
<evidence type="ECO:0000256" key="1">
    <source>
        <dbReference type="ARBA" id="ARBA00004115"/>
    </source>
</evidence>
<gene>
    <name evidence="8" type="ORF">KC19_VG138200</name>
</gene>
<proteinExistence type="inferred from homology"/>
<evidence type="ECO:0000256" key="2">
    <source>
        <dbReference type="ARBA" id="ARBA00022692"/>
    </source>
</evidence>
<comment type="subunit">
    <text evidence="7">Heterotetramer of TRAP-alpha, TRAP-beta, TRAP-delta and TRAP-gamma.</text>
</comment>
<reference evidence="8" key="1">
    <citation type="submission" date="2020-06" db="EMBL/GenBank/DDBJ databases">
        <title>WGS assembly of Ceratodon purpureus strain R40.</title>
        <authorList>
            <person name="Carey S.B."/>
            <person name="Jenkins J."/>
            <person name="Shu S."/>
            <person name="Lovell J.T."/>
            <person name="Sreedasyam A."/>
            <person name="Maumus F."/>
            <person name="Tiley G.P."/>
            <person name="Fernandez-Pozo N."/>
            <person name="Barry K."/>
            <person name="Chen C."/>
            <person name="Wang M."/>
            <person name="Lipzen A."/>
            <person name="Daum C."/>
            <person name="Saski C.A."/>
            <person name="Payton A.C."/>
            <person name="Mcbreen J.C."/>
            <person name="Conrad R.E."/>
            <person name="Kollar L.M."/>
            <person name="Olsson S."/>
            <person name="Huttunen S."/>
            <person name="Landis J.B."/>
            <person name="Wickett N.J."/>
            <person name="Johnson M.G."/>
            <person name="Rensing S.A."/>
            <person name="Grimwood J."/>
            <person name="Schmutz J."/>
            <person name="Mcdaniel S.F."/>
        </authorList>
    </citation>
    <scope>NUCLEOTIDE SEQUENCE</scope>
    <source>
        <strain evidence="8">R40</strain>
    </source>
</reference>
<protein>
    <recommendedName>
        <fullName evidence="7">Translocon-associated protein subunit alpha</fullName>
        <shortName evidence="7">TRAP-alpha</shortName>
    </recommendedName>
    <alternativeName>
        <fullName evidence="7">Signal sequence receptor subunit alpha</fullName>
    </alternativeName>
</protein>
<comment type="caution">
    <text evidence="8">The sequence shown here is derived from an EMBL/GenBank/DDBJ whole genome shotgun (WGS) entry which is preliminary data.</text>
</comment>
<accession>A0A8T0HQ52</accession>
<evidence type="ECO:0000256" key="4">
    <source>
        <dbReference type="ARBA" id="ARBA00022824"/>
    </source>
</evidence>
<keyword evidence="2 7" id="KW-0812">Transmembrane</keyword>
<evidence type="ECO:0000256" key="7">
    <source>
        <dbReference type="RuleBase" id="RU368074"/>
    </source>
</evidence>
<keyword evidence="3 7" id="KW-0732">Signal</keyword>
<comment type="subcellular location">
    <subcellularLocation>
        <location evidence="1 7">Endoplasmic reticulum membrane</location>
        <topology evidence="1 7">Single-pass type I membrane protein</topology>
    </subcellularLocation>
</comment>
<dbReference type="Proteomes" id="UP000822688">
    <property type="component" value="Chromosome V"/>
</dbReference>
<keyword evidence="7" id="KW-0106">Calcium</keyword>
<organism evidence="8 9">
    <name type="scientific">Ceratodon purpureus</name>
    <name type="common">Fire moss</name>
    <name type="synonym">Dicranum purpureum</name>
    <dbReference type="NCBI Taxonomy" id="3225"/>
    <lineage>
        <taxon>Eukaryota</taxon>
        <taxon>Viridiplantae</taxon>
        <taxon>Streptophyta</taxon>
        <taxon>Embryophyta</taxon>
        <taxon>Bryophyta</taxon>
        <taxon>Bryophytina</taxon>
        <taxon>Bryopsida</taxon>
        <taxon>Dicranidae</taxon>
        <taxon>Pseudoditrichales</taxon>
        <taxon>Ditrichaceae</taxon>
        <taxon>Ceratodon</taxon>
    </lineage>
</organism>
<feature type="transmembrane region" description="Helical" evidence="7">
    <location>
        <begin position="96"/>
        <end position="115"/>
    </location>
</feature>
<dbReference type="Pfam" id="PF03896">
    <property type="entry name" value="TRAP_alpha"/>
    <property type="match status" value="1"/>
</dbReference>
<evidence type="ECO:0000313" key="9">
    <source>
        <dbReference type="Proteomes" id="UP000822688"/>
    </source>
</evidence>
<dbReference type="EMBL" id="CM026426">
    <property type="protein sequence ID" value="KAG0572976.1"/>
    <property type="molecule type" value="Genomic_DNA"/>
</dbReference>
<keyword evidence="4 7" id="KW-0256">Endoplasmic reticulum</keyword>
<feature type="non-terminal residue" evidence="8">
    <location>
        <position position="1"/>
    </location>
</feature>
<keyword evidence="9" id="KW-1185">Reference proteome</keyword>
<evidence type="ECO:0000313" key="8">
    <source>
        <dbReference type="EMBL" id="KAG0572976.1"/>
    </source>
</evidence>
<dbReference type="PANTHER" id="PTHR12924">
    <property type="entry name" value="TRANSLOCON-ASSOCIATED PROTEIN, ALPHA SUBUNIT"/>
    <property type="match status" value="1"/>
</dbReference>
<comment type="domain">
    <text evidence="7">Shows a remarkable charge distribution with the N-terminus being highly negatively charged, and the cytoplasmic C-terminus positively charged.</text>
</comment>